<dbReference type="EMBL" id="JACXVP010000002">
    <property type="protein sequence ID" value="KAG5619570.1"/>
    <property type="molecule type" value="Genomic_DNA"/>
</dbReference>
<reference evidence="2 3" key="1">
    <citation type="submission" date="2020-09" db="EMBL/GenBank/DDBJ databases">
        <title>De no assembly of potato wild relative species, Solanum commersonii.</title>
        <authorList>
            <person name="Cho K."/>
        </authorList>
    </citation>
    <scope>NUCLEOTIDE SEQUENCE [LARGE SCALE GENOMIC DNA]</scope>
    <source>
        <strain evidence="2">LZ3.2</strain>
        <tissue evidence="2">Leaf</tissue>
    </source>
</reference>
<feature type="compositionally biased region" description="Basic and acidic residues" evidence="1">
    <location>
        <begin position="137"/>
        <end position="146"/>
    </location>
</feature>
<sequence>MALLRNREDTVYTLVLTILEHYNGRFTNHYEAVRTLLNGLRCRHLGEFRWYKDTYMSRVMELPENRLKHWKTKFIDGLPHLFAERVRKILRNNKGKIPYNTYTYGKLIGVCTQEGDLCTQFGLPDTSANSKKKKHRDSRESNPDKPYRKKRSRHRFKEEREDRRGFFHIAPNCKLEKLKTLELDEEIHDKSDYDSDSGSVEEIELLDNSDNNQPTNMNTCNACYVNNNASSSKNVEKQKNYFEFEYFAPYSLSEVNNRHNKQPTSTRDSSFDDLKIEVENF</sequence>
<accession>A0A9J6A5B7</accession>
<proteinExistence type="predicted"/>
<feature type="region of interest" description="Disordered" evidence="1">
    <location>
        <begin position="123"/>
        <end position="160"/>
    </location>
</feature>
<dbReference type="AlphaFoldDB" id="A0A9J6A5B7"/>
<name>A0A9J6A5B7_SOLCO</name>
<evidence type="ECO:0000256" key="1">
    <source>
        <dbReference type="SAM" id="MobiDB-lite"/>
    </source>
</evidence>
<evidence type="ECO:0000313" key="2">
    <source>
        <dbReference type="EMBL" id="KAG5619570.1"/>
    </source>
</evidence>
<keyword evidence="3" id="KW-1185">Reference proteome</keyword>
<dbReference type="OrthoDB" id="1735266at2759"/>
<dbReference type="PANTHER" id="PTHR33054">
    <property type="entry name" value="CCHC-TYPE DOMAIN-CONTAINING PROTEIN"/>
    <property type="match status" value="1"/>
</dbReference>
<evidence type="ECO:0000313" key="3">
    <source>
        <dbReference type="Proteomes" id="UP000824120"/>
    </source>
</evidence>
<comment type="caution">
    <text evidence="2">The sequence shown here is derived from an EMBL/GenBank/DDBJ whole genome shotgun (WGS) entry which is preliminary data.</text>
</comment>
<dbReference type="Proteomes" id="UP000824120">
    <property type="component" value="Chromosome 2"/>
</dbReference>
<organism evidence="2 3">
    <name type="scientific">Solanum commersonii</name>
    <name type="common">Commerson's wild potato</name>
    <name type="synonym">Commerson's nightshade</name>
    <dbReference type="NCBI Taxonomy" id="4109"/>
    <lineage>
        <taxon>Eukaryota</taxon>
        <taxon>Viridiplantae</taxon>
        <taxon>Streptophyta</taxon>
        <taxon>Embryophyta</taxon>
        <taxon>Tracheophyta</taxon>
        <taxon>Spermatophyta</taxon>
        <taxon>Magnoliopsida</taxon>
        <taxon>eudicotyledons</taxon>
        <taxon>Gunneridae</taxon>
        <taxon>Pentapetalae</taxon>
        <taxon>asterids</taxon>
        <taxon>lamiids</taxon>
        <taxon>Solanales</taxon>
        <taxon>Solanaceae</taxon>
        <taxon>Solanoideae</taxon>
        <taxon>Solaneae</taxon>
        <taxon>Solanum</taxon>
    </lineage>
</organism>
<protein>
    <submittedName>
        <fullName evidence="2">Uncharacterized protein</fullName>
    </submittedName>
</protein>
<gene>
    <name evidence="2" type="ORF">H5410_004788</name>
</gene>
<dbReference type="PANTHER" id="PTHR33054:SF12">
    <property type="entry name" value="ZINC KNUCKLE FAMILY PROTEIN"/>
    <property type="match status" value="1"/>
</dbReference>